<reference evidence="7 8" key="1">
    <citation type="submission" date="2018-03" db="EMBL/GenBank/DDBJ databases">
        <title>Comparative genomics illustrates the genes involved in a hyperalkaliphilic mechanisms of Serpentinomonas isolated from highly-alkaline calcium-rich serpentinized springs.</title>
        <authorList>
            <person name="Suzuki S."/>
            <person name="Ishii S."/>
            <person name="Walworth N."/>
            <person name="Bird L."/>
            <person name="Kuenen J.G."/>
            <person name="Nealson K.H."/>
        </authorList>
    </citation>
    <scope>NUCLEOTIDE SEQUENCE [LARGE SCALE GENOMIC DNA]</scope>
    <source>
        <strain evidence="7 8">P1</strain>
    </source>
</reference>
<proteinExistence type="predicted"/>
<feature type="domain" description="Sigma-54 factor interaction" evidence="6">
    <location>
        <begin position="367"/>
        <end position="594"/>
    </location>
</feature>
<dbReference type="GO" id="GO:0005524">
    <property type="term" value="F:ATP binding"/>
    <property type="evidence" value="ECO:0007669"/>
    <property type="project" value="UniProtKB-KW"/>
</dbReference>
<keyword evidence="4" id="KW-0238">DNA-binding</keyword>
<evidence type="ECO:0000256" key="3">
    <source>
        <dbReference type="ARBA" id="ARBA00023015"/>
    </source>
</evidence>
<dbReference type="Pfam" id="PF00158">
    <property type="entry name" value="Sigma54_activat"/>
    <property type="match status" value="1"/>
</dbReference>
<dbReference type="Gene3D" id="3.40.50.300">
    <property type="entry name" value="P-loop containing nucleotide triphosphate hydrolases"/>
    <property type="match status" value="1"/>
</dbReference>
<dbReference type="EMBL" id="PVLQ01000102">
    <property type="protein sequence ID" value="PRD64052.1"/>
    <property type="molecule type" value="Genomic_DNA"/>
</dbReference>
<dbReference type="CDD" id="cd00009">
    <property type="entry name" value="AAA"/>
    <property type="match status" value="1"/>
</dbReference>
<dbReference type="InterPro" id="IPR027417">
    <property type="entry name" value="P-loop_NTPase"/>
</dbReference>
<dbReference type="Pfam" id="PF02954">
    <property type="entry name" value="HTH_8"/>
    <property type="match status" value="1"/>
</dbReference>
<evidence type="ECO:0000256" key="2">
    <source>
        <dbReference type="ARBA" id="ARBA00022840"/>
    </source>
</evidence>
<dbReference type="GO" id="GO:0043565">
    <property type="term" value="F:sequence-specific DNA binding"/>
    <property type="evidence" value="ECO:0007669"/>
    <property type="project" value="InterPro"/>
</dbReference>
<keyword evidence="3" id="KW-0805">Transcription regulation</keyword>
<dbReference type="FunFam" id="3.40.50.300:FF:000006">
    <property type="entry name" value="DNA-binding transcriptional regulator NtrC"/>
    <property type="match status" value="1"/>
</dbReference>
<gene>
    <name evidence="7" type="ORF">C6P64_16475</name>
</gene>
<keyword evidence="8" id="KW-1185">Reference proteome</keyword>
<dbReference type="InterPro" id="IPR003593">
    <property type="entry name" value="AAA+_ATPase"/>
</dbReference>
<dbReference type="SUPFAM" id="SSF52540">
    <property type="entry name" value="P-loop containing nucleoside triphosphate hydrolases"/>
    <property type="match status" value="1"/>
</dbReference>
<dbReference type="PROSITE" id="PS00675">
    <property type="entry name" value="SIGMA54_INTERACT_1"/>
    <property type="match status" value="1"/>
</dbReference>
<name>A0A2S9K0U5_9BURK</name>
<dbReference type="GO" id="GO:0006355">
    <property type="term" value="P:regulation of DNA-templated transcription"/>
    <property type="evidence" value="ECO:0007669"/>
    <property type="project" value="InterPro"/>
</dbReference>
<dbReference type="InterPro" id="IPR009057">
    <property type="entry name" value="Homeodomain-like_sf"/>
</dbReference>
<dbReference type="Proteomes" id="UP000238589">
    <property type="component" value="Unassembled WGS sequence"/>
</dbReference>
<dbReference type="RefSeq" id="WP_105749632.1">
    <property type="nucleotide sequence ID" value="NZ_PVLQ01000102.1"/>
</dbReference>
<evidence type="ECO:0000313" key="8">
    <source>
        <dbReference type="Proteomes" id="UP000238589"/>
    </source>
</evidence>
<evidence type="ECO:0000259" key="6">
    <source>
        <dbReference type="PROSITE" id="PS50045"/>
    </source>
</evidence>
<evidence type="ECO:0000256" key="1">
    <source>
        <dbReference type="ARBA" id="ARBA00022741"/>
    </source>
</evidence>
<dbReference type="InterPro" id="IPR025943">
    <property type="entry name" value="Sigma_54_int_dom_ATP-bd_2"/>
</dbReference>
<evidence type="ECO:0000256" key="5">
    <source>
        <dbReference type="ARBA" id="ARBA00023163"/>
    </source>
</evidence>
<dbReference type="Gene3D" id="1.10.10.60">
    <property type="entry name" value="Homeodomain-like"/>
    <property type="match status" value="1"/>
</dbReference>
<dbReference type="InterPro" id="IPR029016">
    <property type="entry name" value="GAF-like_dom_sf"/>
</dbReference>
<protein>
    <submittedName>
        <fullName evidence="7">Sigma-54-dependent Fis family transcriptional regulator</fullName>
    </submittedName>
</protein>
<evidence type="ECO:0000256" key="4">
    <source>
        <dbReference type="ARBA" id="ARBA00023125"/>
    </source>
</evidence>
<dbReference type="PROSITE" id="PS50045">
    <property type="entry name" value="SIGMA54_INTERACT_4"/>
    <property type="match status" value="1"/>
</dbReference>
<dbReference type="PROSITE" id="PS00676">
    <property type="entry name" value="SIGMA54_INTERACT_2"/>
    <property type="match status" value="1"/>
</dbReference>
<comment type="caution">
    <text evidence="7">The sequence shown here is derived from an EMBL/GenBank/DDBJ whole genome shotgun (WGS) entry which is preliminary data.</text>
</comment>
<sequence length="736" mass="80105">MSSIQSATLGGAPGVGWPYSTDISQHETVIRLSHERSQGFGLSHRDCPDFSLAPRPEFHAALEQNRFLYQHAAPVMETLYEQIANTHSMVLLTDKEGLILHSLGDSDFLEKASRVALTPGVSWSERSKGTNAIGTALTEEQPVVVHGSDHYLYANQILTCSCTPIFDPHGKVVGALDVTGDERSYHRHTLALVRMSAQMIENQMFANVFSDAVRIHFHSRQEFLGTLVEGIAVFSQDGRFLSANRSAQFQLGQSVNCLQAHTFSSLFGLSMSQLHDRLRGANGQPVMLVLSNGVAVWCQVRLRARSPWIGGGESGLAVTMSEPESGTRWEKPLVRPAQEASAQISAQAATQRRRAAARRGLSSLNYLNTGDPQVAQVVRKLQLVLDRDIPIMILGETGTGKDILAQSIHNDSARAGKPFVSVNCASIPETLIESELFGYEEGAFTGAKRKGSPGKILQANGGTLFLDEIGDMPTQLQARLLRVLQERCVNPLGSGKEYEVDVAIVCATHRDLKGAIARGSFREDLYYRLNGMVVRLPALRDRTDFDIVLRKVLDSLCEDGQRLEFADEVLALFRRYHWPGNFRQLHNVLRTAVALVGCEGVIRTEHLPDDFLDEMAAVAASVRAALDTAPAPQHATQHVLGVNDGAALSAPAASAPQPSAASYGVDAVAVQHESPVAPPQLHSLAASRRMEDVALDTMAGALRQCRGNVSAAAKLLGVSRNTIYRKKELLPQDVWG</sequence>
<keyword evidence="2" id="KW-0067">ATP-binding</keyword>
<dbReference type="OrthoDB" id="9761705at2"/>
<dbReference type="PRINTS" id="PR01590">
    <property type="entry name" value="HTHFIS"/>
</dbReference>
<keyword evidence="5" id="KW-0804">Transcription</keyword>
<dbReference type="Pfam" id="PF25601">
    <property type="entry name" value="AAA_lid_14"/>
    <property type="match status" value="1"/>
</dbReference>
<dbReference type="InterPro" id="IPR003018">
    <property type="entry name" value="GAF"/>
</dbReference>
<dbReference type="PANTHER" id="PTHR32071:SF77">
    <property type="entry name" value="TRANSCRIPTIONAL REGULATORY PROTEIN"/>
    <property type="match status" value="1"/>
</dbReference>
<evidence type="ECO:0000313" key="7">
    <source>
        <dbReference type="EMBL" id="PRD64052.1"/>
    </source>
</evidence>
<dbReference type="SMART" id="SM00382">
    <property type="entry name" value="AAA"/>
    <property type="match status" value="1"/>
</dbReference>
<dbReference type="Gene3D" id="1.10.8.60">
    <property type="match status" value="1"/>
</dbReference>
<dbReference type="InterPro" id="IPR025662">
    <property type="entry name" value="Sigma_54_int_dom_ATP-bd_1"/>
</dbReference>
<accession>A0A2S9K0U5</accession>
<dbReference type="Gene3D" id="3.30.450.40">
    <property type="match status" value="1"/>
</dbReference>
<dbReference type="InterPro" id="IPR002197">
    <property type="entry name" value="HTH_Fis"/>
</dbReference>
<dbReference type="PANTHER" id="PTHR32071">
    <property type="entry name" value="TRANSCRIPTIONAL REGULATORY PROTEIN"/>
    <property type="match status" value="1"/>
</dbReference>
<dbReference type="AlphaFoldDB" id="A0A2S9K0U5"/>
<dbReference type="SUPFAM" id="SSF46689">
    <property type="entry name" value="Homeodomain-like"/>
    <property type="match status" value="1"/>
</dbReference>
<dbReference type="Pfam" id="PF01590">
    <property type="entry name" value="GAF"/>
    <property type="match status" value="1"/>
</dbReference>
<dbReference type="InterPro" id="IPR002078">
    <property type="entry name" value="Sigma_54_int"/>
</dbReference>
<organism evidence="7 8">
    <name type="scientific">Malikia granosa</name>
    <dbReference type="NCBI Taxonomy" id="263067"/>
    <lineage>
        <taxon>Bacteria</taxon>
        <taxon>Pseudomonadati</taxon>
        <taxon>Pseudomonadota</taxon>
        <taxon>Betaproteobacteria</taxon>
        <taxon>Burkholderiales</taxon>
        <taxon>Comamonadaceae</taxon>
        <taxon>Malikia</taxon>
    </lineage>
</organism>
<dbReference type="SUPFAM" id="SSF55781">
    <property type="entry name" value="GAF domain-like"/>
    <property type="match status" value="1"/>
</dbReference>
<keyword evidence="1" id="KW-0547">Nucleotide-binding</keyword>
<dbReference type="InterPro" id="IPR058031">
    <property type="entry name" value="AAA_lid_NorR"/>
</dbReference>